<dbReference type="GO" id="GO:0007165">
    <property type="term" value="P:signal transduction"/>
    <property type="evidence" value="ECO:0007669"/>
    <property type="project" value="UniProtKB-KW"/>
</dbReference>
<keyword evidence="6" id="KW-1133">Transmembrane helix</keyword>
<dbReference type="Gene3D" id="1.10.8.500">
    <property type="entry name" value="HAMP domain in histidine kinase"/>
    <property type="match status" value="1"/>
</dbReference>
<feature type="compositionally biased region" description="Basic and acidic residues" evidence="5">
    <location>
        <begin position="267"/>
        <end position="277"/>
    </location>
</feature>
<dbReference type="AlphaFoldDB" id="A0A5B8G367"/>
<feature type="domain" description="HAMP" evidence="8">
    <location>
        <begin position="214"/>
        <end position="261"/>
    </location>
</feature>
<feature type="domain" description="HAMP" evidence="8">
    <location>
        <begin position="325"/>
        <end position="377"/>
    </location>
</feature>
<evidence type="ECO:0000313" key="10">
    <source>
        <dbReference type="Proteomes" id="UP000305888"/>
    </source>
</evidence>
<keyword evidence="4" id="KW-0807">Transducer</keyword>
<dbReference type="SMART" id="SM00283">
    <property type="entry name" value="MA"/>
    <property type="match status" value="1"/>
</dbReference>
<evidence type="ECO:0000259" key="8">
    <source>
        <dbReference type="PROSITE" id="PS50885"/>
    </source>
</evidence>
<dbReference type="Pfam" id="PF00015">
    <property type="entry name" value="MCPsignal"/>
    <property type="match status" value="1"/>
</dbReference>
<feature type="transmembrane region" description="Helical" evidence="6">
    <location>
        <begin position="188"/>
        <end position="214"/>
    </location>
</feature>
<keyword evidence="10" id="KW-1185">Reference proteome</keyword>
<dbReference type="PROSITE" id="PS50111">
    <property type="entry name" value="CHEMOTAXIS_TRANSDUC_2"/>
    <property type="match status" value="1"/>
</dbReference>
<geneLocation type="plasmid" evidence="10">
    <name>pd4m1b</name>
</geneLocation>
<evidence type="ECO:0000259" key="7">
    <source>
        <dbReference type="PROSITE" id="PS50111"/>
    </source>
</evidence>
<keyword evidence="2" id="KW-0145">Chemotaxis</keyword>
<dbReference type="Gene3D" id="1.10.287.950">
    <property type="entry name" value="Methyl-accepting chemotaxis protein"/>
    <property type="match status" value="1"/>
</dbReference>
<keyword evidence="9" id="KW-0614">Plasmid</keyword>
<evidence type="ECO:0000256" key="2">
    <source>
        <dbReference type="ARBA" id="ARBA00022500"/>
    </source>
</evidence>
<evidence type="ECO:0000256" key="1">
    <source>
        <dbReference type="ARBA" id="ARBA00004370"/>
    </source>
</evidence>
<feature type="region of interest" description="Disordered" evidence="5">
    <location>
        <begin position="258"/>
        <end position="277"/>
    </location>
</feature>
<name>A0A5B8G367_9RHOB</name>
<dbReference type="Proteomes" id="UP000305888">
    <property type="component" value="Plasmid pD4M1B"/>
</dbReference>
<feature type="domain" description="Methyl-accepting transducer" evidence="7">
    <location>
        <begin position="382"/>
        <end position="611"/>
    </location>
</feature>
<comment type="similarity">
    <text evidence="3">Belongs to the methyl-accepting chemotaxis (MCP) protein family.</text>
</comment>
<dbReference type="PANTHER" id="PTHR43531:SF11">
    <property type="entry name" value="METHYL-ACCEPTING CHEMOTAXIS PROTEIN 3"/>
    <property type="match status" value="1"/>
</dbReference>
<keyword evidence="6" id="KW-0812">Transmembrane</keyword>
<dbReference type="GO" id="GO:0006935">
    <property type="term" value="P:chemotaxis"/>
    <property type="evidence" value="ECO:0007669"/>
    <property type="project" value="UniProtKB-KW"/>
</dbReference>
<dbReference type="InterPro" id="IPR004089">
    <property type="entry name" value="MCPsignal_dom"/>
</dbReference>
<dbReference type="OrthoDB" id="354287at2"/>
<evidence type="ECO:0000313" key="9">
    <source>
        <dbReference type="EMBL" id="QDL94390.1"/>
    </source>
</evidence>
<organism evidence="9 10">
    <name type="scientific">Paroceanicella profunda</name>
    <dbReference type="NCBI Taxonomy" id="2579971"/>
    <lineage>
        <taxon>Bacteria</taxon>
        <taxon>Pseudomonadati</taxon>
        <taxon>Pseudomonadota</taxon>
        <taxon>Alphaproteobacteria</taxon>
        <taxon>Rhodobacterales</taxon>
        <taxon>Paracoccaceae</taxon>
        <taxon>Paroceanicella</taxon>
    </lineage>
</organism>
<gene>
    <name evidence="9" type="ORF">FDP22_21190</name>
</gene>
<dbReference type="Pfam" id="PF18947">
    <property type="entry name" value="HAMP_2"/>
    <property type="match status" value="1"/>
</dbReference>
<dbReference type="KEGG" id="ppru:FDP22_21190"/>
<evidence type="ECO:0000256" key="5">
    <source>
        <dbReference type="SAM" id="MobiDB-lite"/>
    </source>
</evidence>
<evidence type="ECO:0000256" key="3">
    <source>
        <dbReference type="ARBA" id="ARBA00029447"/>
    </source>
</evidence>
<dbReference type="SUPFAM" id="SSF58104">
    <property type="entry name" value="Methyl-accepting chemotaxis protein (MCP) signaling domain"/>
    <property type="match status" value="1"/>
</dbReference>
<evidence type="ECO:0008006" key="11">
    <source>
        <dbReference type="Google" id="ProtNLM"/>
    </source>
</evidence>
<evidence type="ECO:0000256" key="6">
    <source>
        <dbReference type="SAM" id="Phobius"/>
    </source>
</evidence>
<dbReference type="EMBL" id="CP040820">
    <property type="protein sequence ID" value="QDL94390.1"/>
    <property type="molecule type" value="Genomic_DNA"/>
</dbReference>
<dbReference type="CDD" id="cd11386">
    <property type="entry name" value="MCP_signal"/>
    <property type="match status" value="1"/>
</dbReference>
<protein>
    <recommendedName>
        <fullName evidence="11">HAMP domain-containing protein</fullName>
    </recommendedName>
</protein>
<evidence type="ECO:0000256" key="4">
    <source>
        <dbReference type="PROSITE-ProRule" id="PRU00284"/>
    </source>
</evidence>
<reference evidence="9 10" key="1">
    <citation type="submission" date="2019-06" db="EMBL/GenBank/DDBJ databases">
        <title>Genome sequence of Rhodobacteraceae bacterium D4M1.</title>
        <authorList>
            <person name="Cao J."/>
        </authorList>
    </citation>
    <scope>NUCLEOTIDE SEQUENCE [LARGE SCALE GENOMIC DNA]</scope>
    <source>
        <strain evidence="9 10">D4M1</strain>
        <plasmid evidence="10">pd4m1b</plasmid>
    </source>
</reference>
<proteinExistence type="inferred from homology"/>
<dbReference type="GO" id="GO:0016020">
    <property type="term" value="C:membrane"/>
    <property type="evidence" value="ECO:0007669"/>
    <property type="project" value="UniProtKB-SubCell"/>
</dbReference>
<dbReference type="PROSITE" id="PS50885">
    <property type="entry name" value="HAMP"/>
    <property type="match status" value="2"/>
</dbReference>
<accession>A0A5B8G367</accession>
<dbReference type="InterPro" id="IPR051310">
    <property type="entry name" value="MCP_chemotaxis"/>
</dbReference>
<comment type="subcellular location">
    <subcellularLocation>
        <location evidence="1">Membrane</location>
    </subcellularLocation>
</comment>
<dbReference type="PANTHER" id="PTHR43531">
    <property type="entry name" value="PROTEIN ICFG"/>
    <property type="match status" value="1"/>
</dbReference>
<keyword evidence="6" id="KW-0472">Membrane</keyword>
<dbReference type="RefSeq" id="WP_138576171.1">
    <property type="nucleotide sequence ID" value="NZ_CP040820.1"/>
</dbReference>
<sequence length="633" mass="67757">MLNNLTMKQKSLAAFLVIGLVTLSTGVVSVMKALEVSSSVEANVNAARVNDSARTLGENGRVLAATLKSFVLSGDRTDLSHFMDARDSVKRDYNTFVAVLEEVGAENLRAAVDGIEADVEAWLSQHADTVLQLMTDPETVDMARAVEVSGQGDRLSAKIQSDIESLLSTVRAFVEQQQARQSSAIDSLMIVAIVSALLVTTISVSFGIVNARLLGQMSKRMASMADGDVEMAESELLRKDEIGAMARAAQAFREKAQAAEQSAASQRDAEARSEAERQQMMNRLDRSFGDVVSAAVEGDFSHRIKDSFDDPVLDRLATRMNEMLRIVGSGLGETAEMLQALAEADLTRRMSGDYRGAFAELRDNANETANRLTELVTGILDSSRSAKVASERISSAMTQLSDRTVTQAASLEETAATTEELSSTVRSNAESLSDAEGLAVEVTRKSEEGGRTVKAATDAVHQIQQSSEKINEIISVIDSIAFQTNLLALNAAVEAARAGDAGRGFAVVASEVRTLAQRSSEAAREINALIAESTTKVSEGVRMVGETNSALDEITRAISTLTETVKAVSFAGKEQASGIEEINRAVSHMDQLTQENSAMSEQSASAAGGLLEQMRDLEALVSRFRVEKIRAAA</sequence>
<dbReference type="InterPro" id="IPR003660">
    <property type="entry name" value="HAMP_dom"/>
</dbReference>
<dbReference type="FunFam" id="1.10.287.950:FF:000001">
    <property type="entry name" value="Methyl-accepting chemotaxis sensory transducer"/>
    <property type="match status" value="1"/>
</dbReference>